<dbReference type="GO" id="GO:0004888">
    <property type="term" value="F:transmembrane signaling receptor activity"/>
    <property type="evidence" value="ECO:0007669"/>
    <property type="project" value="InterPro"/>
</dbReference>
<dbReference type="FunFam" id="1.10.287.950:FF:000001">
    <property type="entry name" value="Methyl-accepting chemotaxis sensory transducer"/>
    <property type="match status" value="1"/>
</dbReference>
<feature type="transmembrane region" description="Helical" evidence="12">
    <location>
        <begin position="12"/>
        <end position="33"/>
    </location>
</feature>
<dbReference type="PANTHER" id="PTHR43531:SF14">
    <property type="entry name" value="METHYL-ACCEPTING CHEMOTAXIS PROTEIN I-RELATED"/>
    <property type="match status" value="1"/>
</dbReference>
<dbReference type="InterPro" id="IPR051310">
    <property type="entry name" value="MCP_chemotaxis"/>
</dbReference>
<dbReference type="InterPro" id="IPR004090">
    <property type="entry name" value="Chemotax_Me-accpt_rcpt"/>
</dbReference>
<evidence type="ECO:0000256" key="8">
    <source>
        <dbReference type="ARBA" id="ARBA00023136"/>
    </source>
</evidence>
<evidence type="ECO:0000256" key="5">
    <source>
        <dbReference type="ARBA" id="ARBA00022519"/>
    </source>
</evidence>
<dbReference type="SMART" id="SM00304">
    <property type="entry name" value="HAMP"/>
    <property type="match status" value="1"/>
</dbReference>
<dbReference type="PANTHER" id="PTHR43531">
    <property type="entry name" value="PROTEIN ICFG"/>
    <property type="match status" value="1"/>
</dbReference>
<organism evidence="15 16">
    <name type="scientific">Yersinia frederiksenii</name>
    <dbReference type="NCBI Taxonomy" id="29484"/>
    <lineage>
        <taxon>Bacteria</taxon>
        <taxon>Pseudomonadati</taxon>
        <taxon>Pseudomonadota</taxon>
        <taxon>Gammaproteobacteria</taxon>
        <taxon>Enterobacterales</taxon>
        <taxon>Yersiniaceae</taxon>
        <taxon>Yersinia</taxon>
    </lineage>
</organism>
<dbReference type="PROSITE" id="PS50111">
    <property type="entry name" value="CHEMOTAXIS_TRANSDUC_2"/>
    <property type="match status" value="1"/>
</dbReference>
<dbReference type="EMBL" id="CGCB01000001">
    <property type="protein sequence ID" value="CFQ86218.1"/>
    <property type="molecule type" value="Genomic_DNA"/>
</dbReference>
<keyword evidence="3" id="KW-0488">Methylation</keyword>
<evidence type="ECO:0000256" key="11">
    <source>
        <dbReference type="PROSITE-ProRule" id="PRU00284"/>
    </source>
</evidence>
<comment type="subcellular location">
    <subcellularLocation>
        <location evidence="1">Cell inner membrane</location>
        <topology evidence="1">Multi-pass membrane protein</topology>
    </subcellularLocation>
</comment>
<dbReference type="CDD" id="cd11386">
    <property type="entry name" value="MCP_signal"/>
    <property type="match status" value="1"/>
</dbReference>
<evidence type="ECO:0000256" key="3">
    <source>
        <dbReference type="ARBA" id="ARBA00022481"/>
    </source>
</evidence>
<evidence type="ECO:0000256" key="10">
    <source>
        <dbReference type="ARBA" id="ARBA00029447"/>
    </source>
</evidence>
<feature type="domain" description="HAMP" evidence="14">
    <location>
        <begin position="216"/>
        <end position="268"/>
    </location>
</feature>
<proteinExistence type="inferred from homology"/>
<evidence type="ECO:0000259" key="13">
    <source>
        <dbReference type="PROSITE" id="PS50111"/>
    </source>
</evidence>
<comment type="similarity">
    <text evidence="10">Belongs to the methyl-accepting chemotaxis (MCP) protein family.</text>
</comment>
<sequence length="526" mass="56150">MLKKITIKNGLIAQLSLMSLILLIVSVIGINSIQESSRSLQVINQIQGEELGSLSNSFNATLSARTEAALAIHQLEIGLIDESLQTAKQAEGSLALSQKEMARFVSAVSARGDGQVLAENIQKSYKNYVDKGVIPMLAAIKAGYADEYYDVLEKSITEISKAFNDDVATFRSYALDAGQQQIDRANNAAKIKLAIIVAAGVITLISAVLAWFALKYIILQPLEQSIHQLEYIASGDLTRNINSEGNTELARLAKALQVMQQSLVESVSNVREVGGQIGVGSRELAAGNHHLAERTEESASSLEQTAASMEQLTSTVKMNAENSDQANRLAMSVSDIANKGSEAVSHVVDKMQAITTSSRRISDIITVIDGIAFQTNILALNAAVEAARAGEQGRGFAVVAGEVRNLAQRSAQSAKEIKDLIVESQSRVREGADMAESAGQTMHEIASEVSRVTALMREISAATYEQSSGIEQVNVAIAQMDQVAQQNATLVEQAAAATRSLEDQASALSASMAVFKLQGDKLALEA</sequence>
<dbReference type="Gene3D" id="1.20.120.30">
    <property type="entry name" value="Aspartate receptor, ligand-binding domain"/>
    <property type="match status" value="1"/>
</dbReference>
<name>A0AAI8ZN28_YERFR</name>
<dbReference type="RefSeq" id="WP_050080898.1">
    <property type="nucleotide sequence ID" value="NZ_CABMMF010000001.1"/>
</dbReference>
<accession>A0AAI8ZN28</accession>
<dbReference type="GO" id="GO:0007165">
    <property type="term" value="P:signal transduction"/>
    <property type="evidence" value="ECO:0007669"/>
    <property type="project" value="UniProtKB-KW"/>
</dbReference>
<keyword evidence="7 12" id="KW-1133">Transmembrane helix</keyword>
<protein>
    <submittedName>
        <fullName evidence="15">Methyl-accepting chemotaxis protein</fullName>
    </submittedName>
</protein>
<dbReference type="AlphaFoldDB" id="A0AAI8ZN28"/>
<dbReference type="InterPro" id="IPR035440">
    <property type="entry name" value="4HB_MCP_dom_sf"/>
</dbReference>
<evidence type="ECO:0000313" key="15">
    <source>
        <dbReference type="EMBL" id="CFQ86218.1"/>
    </source>
</evidence>
<dbReference type="Gene3D" id="1.10.287.950">
    <property type="entry name" value="Methyl-accepting chemotaxis protein"/>
    <property type="match status" value="1"/>
</dbReference>
<feature type="transmembrane region" description="Helical" evidence="12">
    <location>
        <begin position="193"/>
        <end position="214"/>
    </location>
</feature>
<dbReference type="InterPro" id="IPR003660">
    <property type="entry name" value="HAMP_dom"/>
</dbReference>
<keyword evidence="5" id="KW-0997">Cell inner membrane</keyword>
<gene>
    <name evidence="15" type="primary">tsr_1</name>
    <name evidence="15" type="ORF">ERS008524_00454</name>
</gene>
<dbReference type="Proteomes" id="UP000046784">
    <property type="component" value="Unassembled WGS sequence"/>
</dbReference>
<reference evidence="15 16" key="1">
    <citation type="submission" date="2015-03" db="EMBL/GenBank/DDBJ databases">
        <authorList>
            <consortium name="Pathogen Informatics"/>
            <person name="Murphy D."/>
        </authorList>
    </citation>
    <scope>NUCLEOTIDE SEQUENCE [LARGE SCALE GENOMIC DNA]</scope>
    <source>
        <strain evidence="15 16">3400/83</strain>
    </source>
</reference>
<dbReference type="Pfam" id="PF02203">
    <property type="entry name" value="TarH"/>
    <property type="match status" value="1"/>
</dbReference>
<dbReference type="PROSITE" id="PS50885">
    <property type="entry name" value="HAMP"/>
    <property type="match status" value="1"/>
</dbReference>
<evidence type="ECO:0000259" key="14">
    <source>
        <dbReference type="PROSITE" id="PS50885"/>
    </source>
</evidence>
<comment type="caution">
    <text evidence="15">The sequence shown here is derived from an EMBL/GenBank/DDBJ whole genome shotgun (WGS) entry which is preliminary data.</text>
</comment>
<evidence type="ECO:0000256" key="4">
    <source>
        <dbReference type="ARBA" id="ARBA00022500"/>
    </source>
</evidence>
<dbReference type="CDD" id="cd19407">
    <property type="entry name" value="Tar_Tsr_sensor"/>
    <property type="match status" value="1"/>
</dbReference>
<dbReference type="SUPFAM" id="SSF47170">
    <property type="entry name" value="Aspartate receptor, ligand-binding domain"/>
    <property type="match status" value="1"/>
</dbReference>
<evidence type="ECO:0000256" key="12">
    <source>
        <dbReference type="SAM" id="Phobius"/>
    </source>
</evidence>
<dbReference type="GO" id="GO:0006935">
    <property type="term" value="P:chemotaxis"/>
    <property type="evidence" value="ECO:0007669"/>
    <property type="project" value="UniProtKB-KW"/>
</dbReference>
<dbReference type="SUPFAM" id="SSF58104">
    <property type="entry name" value="Methyl-accepting chemotaxis protein (MCP) signaling domain"/>
    <property type="match status" value="1"/>
</dbReference>
<feature type="domain" description="Methyl-accepting transducer" evidence="13">
    <location>
        <begin position="273"/>
        <end position="502"/>
    </location>
</feature>
<dbReference type="InterPro" id="IPR003122">
    <property type="entry name" value="Tar_rcpt_lig-bd"/>
</dbReference>
<dbReference type="SMART" id="SM00283">
    <property type="entry name" value="MA"/>
    <property type="match status" value="1"/>
</dbReference>
<keyword evidence="8 12" id="KW-0472">Membrane</keyword>
<evidence type="ECO:0000313" key="16">
    <source>
        <dbReference type="Proteomes" id="UP000046784"/>
    </source>
</evidence>
<keyword evidence="2" id="KW-1003">Cell membrane</keyword>
<evidence type="ECO:0000256" key="9">
    <source>
        <dbReference type="ARBA" id="ARBA00023224"/>
    </source>
</evidence>
<dbReference type="Pfam" id="PF00015">
    <property type="entry name" value="MCPsignal"/>
    <property type="match status" value="1"/>
</dbReference>
<evidence type="ECO:0000256" key="7">
    <source>
        <dbReference type="ARBA" id="ARBA00022989"/>
    </source>
</evidence>
<evidence type="ECO:0000256" key="6">
    <source>
        <dbReference type="ARBA" id="ARBA00022692"/>
    </source>
</evidence>
<keyword evidence="6 12" id="KW-0812">Transmembrane</keyword>
<dbReference type="GO" id="GO:0005886">
    <property type="term" value="C:plasma membrane"/>
    <property type="evidence" value="ECO:0007669"/>
    <property type="project" value="UniProtKB-SubCell"/>
</dbReference>
<evidence type="ECO:0000256" key="2">
    <source>
        <dbReference type="ARBA" id="ARBA00022475"/>
    </source>
</evidence>
<dbReference type="CDD" id="cd06225">
    <property type="entry name" value="HAMP"/>
    <property type="match status" value="1"/>
</dbReference>
<keyword evidence="9 11" id="KW-0807">Transducer</keyword>
<dbReference type="Pfam" id="PF00672">
    <property type="entry name" value="HAMP"/>
    <property type="match status" value="1"/>
</dbReference>
<keyword evidence="4" id="KW-0145">Chemotaxis</keyword>
<evidence type="ECO:0000256" key="1">
    <source>
        <dbReference type="ARBA" id="ARBA00004429"/>
    </source>
</evidence>
<dbReference type="PRINTS" id="PR00260">
    <property type="entry name" value="CHEMTRNSDUCR"/>
</dbReference>
<dbReference type="InterPro" id="IPR004089">
    <property type="entry name" value="MCPsignal_dom"/>
</dbReference>